<dbReference type="SUPFAM" id="SSF50891">
    <property type="entry name" value="Cyclophilin-like"/>
    <property type="match status" value="1"/>
</dbReference>
<dbReference type="NCBIfam" id="TIGR00370">
    <property type="entry name" value="5-oxoprolinase subunit PxpB"/>
    <property type="match status" value="1"/>
</dbReference>
<name>A0ABW4Z3R7_9HYPH</name>
<keyword evidence="3" id="KW-0067">ATP-binding</keyword>
<keyword evidence="1" id="KW-0547">Nucleotide-binding</keyword>
<evidence type="ECO:0000313" key="5">
    <source>
        <dbReference type="EMBL" id="MFD2143259.1"/>
    </source>
</evidence>
<evidence type="ECO:0000259" key="4">
    <source>
        <dbReference type="SMART" id="SM00796"/>
    </source>
</evidence>
<evidence type="ECO:0000256" key="2">
    <source>
        <dbReference type="ARBA" id="ARBA00022801"/>
    </source>
</evidence>
<protein>
    <submittedName>
        <fullName evidence="5">5-oxoprolinase subunit PxpB</fullName>
        <ecNumber evidence="5">3.5.2.9</ecNumber>
    </submittedName>
</protein>
<dbReference type="InterPro" id="IPR003833">
    <property type="entry name" value="CT_C_D"/>
</dbReference>
<dbReference type="InterPro" id="IPR029000">
    <property type="entry name" value="Cyclophilin-like_dom_sf"/>
</dbReference>
<dbReference type="Pfam" id="PF02682">
    <property type="entry name" value="CT_C_D"/>
    <property type="match status" value="1"/>
</dbReference>
<dbReference type="SMART" id="SM00796">
    <property type="entry name" value="AHS1"/>
    <property type="match status" value="1"/>
</dbReference>
<feature type="domain" description="Carboxyltransferase" evidence="4">
    <location>
        <begin position="16"/>
        <end position="216"/>
    </location>
</feature>
<dbReference type="Gene3D" id="3.30.1360.40">
    <property type="match status" value="1"/>
</dbReference>
<dbReference type="InterPro" id="IPR010016">
    <property type="entry name" value="PxpB"/>
</dbReference>
<gene>
    <name evidence="5" type="primary">pxpB</name>
    <name evidence="5" type="ORF">ACFSNC_22865</name>
</gene>
<organism evidence="5 6">
    <name type="scientific">Ancylobacter oerskovii</name>
    <dbReference type="NCBI Taxonomy" id="459519"/>
    <lineage>
        <taxon>Bacteria</taxon>
        <taxon>Pseudomonadati</taxon>
        <taxon>Pseudomonadota</taxon>
        <taxon>Alphaproteobacteria</taxon>
        <taxon>Hyphomicrobiales</taxon>
        <taxon>Xanthobacteraceae</taxon>
        <taxon>Ancylobacter</taxon>
    </lineage>
</organism>
<dbReference type="Gene3D" id="2.40.100.10">
    <property type="entry name" value="Cyclophilin-like"/>
    <property type="match status" value="1"/>
</dbReference>
<dbReference type="PANTHER" id="PTHR34698">
    <property type="entry name" value="5-OXOPROLINASE SUBUNIT B"/>
    <property type="match status" value="1"/>
</dbReference>
<sequence length="252" mass="26734">MVATFSPDGNRLDRLARFLCVGDTAFAIEFGTGIDPVLNARVHRAAALIREAAMAGVVETVPSFRSLLVHYDPLATSAAALREAMGEIDLGEAVVSAPERVWVIPALYGGEAGPDLEEVASATGLSPEEVVSRHAGTLFRVYVQGFLPGFAYLGVLPPELELPRLATPRVRVPPGSVAIAQRMSGIYPVESPGGWRLIGNTPLRLFDAGWTPPTLFAPGDGVRFRPVDAGEHAAIRAAVARGDYAPEQEAGR</sequence>
<accession>A0ABW4Z3R7</accession>
<dbReference type="RefSeq" id="WP_213355685.1">
    <property type="nucleotide sequence ID" value="NZ_JAHBGB010000044.1"/>
</dbReference>
<dbReference type="EC" id="3.5.2.9" evidence="5"/>
<proteinExistence type="predicted"/>
<evidence type="ECO:0000256" key="3">
    <source>
        <dbReference type="ARBA" id="ARBA00022840"/>
    </source>
</evidence>
<keyword evidence="2 5" id="KW-0378">Hydrolase</keyword>
<evidence type="ECO:0000313" key="6">
    <source>
        <dbReference type="Proteomes" id="UP001597299"/>
    </source>
</evidence>
<dbReference type="EMBL" id="JBHUHD010000001">
    <property type="protein sequence ID" value="MFD2143259.1"/>
    <property type="molecule type" value="Genomic_DNA"/>
</dbReference>
<keyword evidence="6" id="KW-1185">Reference proteome</keyword>
<dbReference type="GO" id="GO:0017168">
    <property type="term" value="F:5-oxoprolinase (ATP-hydrolyzing) activity"/>
    <property type="evidence" value="ECO:0007669"/>
    <property type="project" value="UniProtKB-EC"/>
</dbReference>
<dbReference type="SUPFAM" id="SSF160467">
    <property type="entry name" value="PH0987 N-terminal domain-like"/>
    <property type="match status" value="1"/>
</dbReference>
<dbReference type="PANTHER" id="PTHR34698:SF2">
    <property type="entry name" value="5-OXOPROLINASE SUBUNIT B"/>
    <property type="match status" value="1"/>
</dbReference>
<dbReference type="Proteomes" id="UP001597299">
    <property type="component" value="Unassembled WGS sequence"/>
</dbReference>
<evidence type="ECO:0000256" key="1">
    <source>
        <dbReference type="ARBA" id="ARBA00022741"/>
    </source>
</evidence>
<reference evidence="6" key="1">
    <citation type="journal article" date="2019" name="Int. J. Syst. Evol. Microbiol.">
        <title>The Global Catalogue of Microorganisms (GCM) 10K type strain sequencing project: providing services to taxonomists for standard genome sequencing and annotation.</title>
        <authorList>
            <consortium name="The Broad Institute Genomics Platform"/>
            <consortium name="The Broad Institute Genome Sequencing Center for Infectious Disease"/>
            <person name="Wu L."/>
            <person name="Ma J."/>
        </authorList>
    </citation>
    <scope>NUCLEOTIDE SEQUENCE [LARGE SCALE GENOMIC DNA]</scope>
    <source>
        <strain evidence="6">CCM 7435</strain>
    </source>
</reference>
<comment type="caution">
    <text evidence="5">The sequence shown here is derived from an EMBL/GenBank/DDBJ whole genome shotgun (WGS) entry which is preliminary data.</text>
</comment>